<dbReference type="AlphaFoldDB" id="A0A7W4IYX3"/>
<feature type="binding site" evidence="11">
    <location>
        <position position="205"/>
    </location>
    <ligand>
        <name>substrate</name>
    </ligand>
</feature>
<accession>A0A7W4IYX3</accession>
<name>A0A7W4IYX3_9PROT</name>
<dbReference type="HAMAP" id="MF_00228">
    <property type="entry name" value="Thz_kinase"/>
    <property type="match status" value="1"/>
</dbReference>
<dbReference type="PIRSF" id="PIRSF000513">
    <property type="entry name" value="Thz_kinase"/>
    <property type="match status" value="1"/>
</dbReference>
<evidence type="ECO:0000256" key="1">
    <source>
        <dbReference type="ARBA" id="ARBA00001771"/>
    </source>
</evidence>
<dbReference type="GO" id="GO:0005524">
    <property type="term" value="F:ATP binding"/>
    <property type="evidence" value="ECO:0007669"/>
    <property type="project" value="UniProtKB-UniRule"/>
</dbReference>
<dbReference type="CDD" id="cd01170">
    <property type="entry name" value="THZ_kinase"/>
    <property type="match status" value="1"/>
</dbReference>
<comment type="cofactor">
    <cofactor evidence="2 11">
        <name>Mg(2+)</name>
        <dbReference type="ChEBI" id="CHEBI:18420"/>
    </cofactor>
</comment>
<reference evidence="12 13" key="1">
    <citation type="submission" date="2020-04" db="EMBL/GenBank/DDBJ databases">
        <title>Description of novel Gluconacetobacter.</title>
        <authorList>
            <person name="Sombolestani A."/>
        </authorList>
    </citation>
    <scope>NUCLEOTIDE SEQUENCE [LARGE SCALE GENOMIC DNA]</scope>
    <source>
        <strain evidence="12 13">LMG 27724</strain>
    </source>
</reference>
<comment type="caution">
    <text evidence="12">The sequence shown here is derived from an EMBL/GenBank/DDBJ whole genome shotgun (WGS) entry which is preliminary data.</text>
</comment>
<dbReference type="InterPro" id="IPR000417">
    <property type="entry name" value="Hyethyz_kinase"/>
</dbReference>
<keyword evidence="5 11" id="KW-0479">Metal-binding</keyword>
<dbReference type="EMBL" id="JABEQE010000003">
    <property type="protein sequence ID" value="MBB2171604.1"/>
    <property type="molecule type" value="Genomic_DNA"/>
</dbReference>
<comment type="catalytic activity">
    <reaction evidence="1 11">
        <text>5-(2-hydroxyethyl)-4-methylthiazole + ATP = 4-methyl-5-(2-phosphooxyethyl)-thiazole + ADP + H(+)</text>
        <dbReference type="Rhea" id="RHEA:24212"/>
        <dbReference type="ChEBI" id="CHEBI:15378"/>
        <dbReference type="ChEBI" id="CHEBI:17957"/>
        <dbReference type="ChEBI" id="CHEBI:30616"/>
        <dbReference type="ChEBI" id="CHEBI:58296"/>
        <dbReference type="ChEBI" id="CHEBI:456216"/>
        <dbReference type="EC" id="2.7.1.50"/>
    </reaction>
</comment>
<evidence type="ECO:0000313" key="13">
    <source>
        <dbReference type="Proteomes" id="UP000577891"/>
    </source>
</evidence>
<dbReference type="Proteomes" id="UP000577891">
    <property type="component" value="Unassembled WGS sequence"/>
</dbReference>
<evidence type="ECO:0000256" key="11">
    <source>
        <dbReference type="HAMAP-Rule" id="MF_00228"/>
    </source>
</evidence>
<feature type="binding site" evidence="11">
    <location>
        <position position="50"/>
    </location>
    <ligand>
        <name>substrate</name>
    </ligand>
</feature>
<keyword evidence="6 11" id="KW-0547">Nucleotide-binding</keyword>
<comment type="function">
    <text evidence="11">Catalyzes the phosphorylation of the hydroxyl group of 4-methyl-5-beta-hydroxyethylthiazole (THZ).</text>
</comment>
<keyword evidence="9 11" id="KW-0460">Magnesium</keyword>
<dbReference type="GO" id="GO:0009229">
    <property type="term" value="P:thiamine diphosphate biosynthetic process"/>
    <property type="evidence" value="ECO:0007669"/>
    <property type="project" value="UniProtKB-UniRule"/>
</dbReference>
<evidence type="ECO:0000256" key="3">
    <source>
        <dbReference type="ARBA" id="ARBA00004868"/>
    </source>
</evidence>
<feature type="binding site" evidence="11">
    <location>
        <position position="125"/>
    </location>
    <ligand>
        <name>ATP</name>
        <dbReference type="ChEBI" id="CHEBI:30616"/>
    </ligand>
</feature>
<evidence type="ECO:0000256" key="10">
    <source>
        <dbReference type="ARBA" id="ARBA00022977"/>
    </source>
</evidence>
<dbReference type="GO" id="GO:0004417">
    <property type="term" value="F:hydroxyethylthiazole kinase activity"/>
    <property type="evidence" value="ECO:0007669"/>
    <property type="project" value="UniProtKB-UniRule"/>
</dbReference>
<dbReference type="NCBIfam" id="NF006830">
    <property type="entry name" value="PRK09355.1"/>
    <property type="match status" value="1"/>
</dbReference>
<dbReference type="PRINTS" id="PR01099">
    <property type="entry name" value="HYETHTZKNASE"/>
</dbReference>
<keyword evidence="10 11" id="KW-0784">Thiamine biosynthesis</keyword>
<feature type="binding site" evidence="11">
    <location>
        <position position="178"/>
    </location>
    <ligand>
        <name>ATP</name>
        <dbReference type="ChEBI" id="CHEBI:30616"/>
    </ligand>
</feature>
<keyword evidence="4 11" id="KW-0808">Transferase</keyword>
<evidence type="ECO:0000256" key="8">
    <source>
        <dbReference type="ARBA" id="ARBA00022840"/>
    </source>
</evidence>
<dbReference type="GO" id="GO:0009228">
    <property type="term" value="P:thiamine biosynthetic process"/>
    <property type="evidence" value="ECO:0007669"/>
    <property type="project" value="UniProtKB-KW"/>
</dbReference>
<sequence length="279" mass="28441">MSNALFTPDAVATTLERVRAATPLVHNITNIVAANSTANALLALGASPAMVDAEEEVEAFAAMAAALVVNIGTITAPQAAAIARATRAAQHAGTPWILDPVAVGALPFRARVALDSLAHAPRAIRGNASEIMALAHLRDGHAEPPPAGRGVDSLETAEQALAAARRLAQATGACVTVSGATDYITDGTRVATVANGHQMMTRVTALGCTATALAGACLAVEPDTMAACAHAMVLLGLAGECAAREAAGPGSLQMRLLDMLYHLDRDTVTRQARIAILPP</sequence>
<evidence type="ECO:0000256" key="5">
    <source>
        <dbReference type="ARBA" id="ARBA00022723"/>
    </source>
</evidence>
<dbReference type="InterPro" id="IPR029056">
    <property type="entry name" value="Ribokinase-like"/>
</dbReference>
<organism evidence="12 13">
    <name type="scientific">Gluconacetobacter asukensis</name>
    <dbReference type="NCBI Taxonomy" id="1017181"/>
    <lineage>
        <taxon>Bacteria</taxon>
        <taxon>Pseudomonadati</taxon>
        <taxon>Pseudomonadota</taxon>
        <taxon>Alphaproteobacteria</taxon>
        <taxon>Acetobacterales</taxon>
        <taxon>Acetobacteraceae</taxon>
        <taxon>Gluconacetobacter</taxon>
    </lineage>
</organism>
<comment type="similarity">
    <text evidence="11">Belongs to the Thz kinase family.</text>
</comment>
<evidence type="ECO:0000256" key="7">
    <source>
        <dbReference type="ARBA" id="ARBA00022777"/>
    </source>
</evidence>
<keyword evidence="7 11" id="KW-0418">Kinase</keyword>
<gene>
    <name evidence="11 12" type="primary">thiM</name>
    <name evidence="12" type="ORF">HLH35_05625</name>
</gene>
<evidence type="ECO:0000256" key="2">
    <source>
        <dbReference type="ARBA" id="ARBA00001946"/>
    </source>
</evidence>
<keyword evidence="13" id="KW-1185">Reference proteome</keyword>
<evidence type="ECO:0000313" key="12">
    <source>
        <dbReference type="EMBL" id="MBB2171604.1"/>
    </source>
</evidence>
<evidence type="ECO:0000256" key="4">
    <source>
        <dbReference type="ARBA" id="ARBA00022679"/>
    </source>
</evidence>
<dbReference type="UniPathway" id="UPA00060">
    <property type="reaction ID" value="UER00139"/>
</dbReference>
<evidence type="ECO:0000256" key="6">
    <source>
        <dbReference type="ARBA" id="ARBA00022741"/>
    </source>
</evidence>
<dbReference type="GO" id="GO:0000287">
    <property type="term" value="F:magnesium ion binding"/>
    <property type="evidence" value="ECO:0007669"/>
    <property type="project" value="UniProtKB-UniRule"/>
</dbReference>
<keyword evidence="8 11" id="KW-0067">ATP-binding</keyword>
<comment type="pathway">
    <text evidence="3 11">Cofactor biosynthesis; thiamine diphosphate biosynthesis; 4-methyl-5-(2-phosphoethyl)-thiazole from 5-(2-hydroxyethyl)-4-methylthiazole: step 1/1.</text>
</comment>
<dbReference type="RefSeq" id="WP_182978196.1">
    <property type="nucleotide sequence ID" value="NZ_BAABGB010000027.1"/>
</dbReference>
<dbReference type="SUPFAM" id="SSF53613">
    <property type="entry name" value="Ribokinase-like"/>
    <property type="match status" value="1"/>
</dbReference>
<protein>
    <recommendedName>
        <fullName evidence="11">Hydroxyethylthiazole kinase</fullName>
        <ecNumber evidence="11">2.7.1.50</ecNumber>
    </recommendedName>
    <alternativeName>
        <fullName evidence="11">4-methyl-5-beta-hydroxyethylthiazole kinase</fullName>
        <shortName evidence="11">TH kinase</shortName>
        <shortName evidence="11">Thz kinase</shortName>
    </alternativeName>
</protein>
<dbReference type="Pfam" id="PF02110">
    <property type="entry name" value="HK"/>
    <property type="match status" value="1"/>
</dbReference>
<dbReference type="NCBIfam" id="TIGR00694">
    <property type="entry name" value="thiM"/>
    <property type="match status" value="1"/>
</dbReference>
<evidence type="ECO:0000256" key="9">
    <source>
        <dbReference type="ARBA" id="ARBA00022842"/>
    </source>
</evidence>
<dbReference type="Gene3D" id="3.40.1190.20">
    <property type="match status" value="1"/>
</dbReference>
<proteinExistence type="inferred from homology"/>
<dbReference type="EC" id="2.7.1.50" evidence="11"/>